<dbReference type="GO" id="GO:0051156">
    <property type="term" value="P:glucose 6-phosphate metabolic process"/>
    <property type="evidence" value="ECO:0007669"/>
    <property type="project" value="TreeGrafter"/>
</dbReference>
<dbReference type="GO" id="GO:0005829">
    <property type="term" value="C:cytosol"/>
    <property type="evidence" value="ECO:0007669"/>
    <property type="project" value="TreeGrafter"/>
</dbReference>
<dbReference type="PANTHER" id="PTHR11469">
    <property type="entry name" value="GLUCOSE-6-PHOSPHATE ISOMERASE"/>
    <property type="match status" value="1"/>
</dbReference>
<evidence type="ECO:0000313" key="10">
    <source>
        <dbReference type="Proteomes" id="UP000252182"/>
    </source>
</evidence>
<dbReference type="InterPro" id="IPR035482">
    <property type="entry name" value="SIS_PGI_2"/>
</dbReference>
<dbReference type="InterPro" id="IPR035476">
    <property type="entry name" value="SIS_PGI_1"/>
</dbReference>
<dbReference type="InterPro" id="IPR023096">
    <property type="entry name" value="G6P_Isomerase_C"/>
</dbReference>
<dbReference type="GO" id="GO:0097367">
    <property type="term" value="F:carbohydrate derivative binding"/>
    <property type="evidence" value="ECO:0007669"/>
    <property type="project" value="InterPro"/>
</dbReference>
<evidence type="ECO:0000256" key="6">
    <source>
        <dbReference type="ARBA" id="ARBA00029321"/>
    </source>
</evidence>
<comment type="pathway">
    <text evidence="1 7 8">Carbohydrate degradation; glycolysis; D-glyceraldehyde 3-phosphate and glycerone phosphate from D-glucose: step 2/4.</text>
</comment>
<dbReference type="PROSITE" id="PS51463">
    <property type="entry name" value="P_GLUCOSE_ISOMERASE_3"/>
    <property type="match status" value="1"/>
</dbReference>
<dbReference type="OrthoDB" id="140919at2"/>
<comment type="pathway">
    <text evidence="7">Carbohydrate biosynthesis; gluconeogenesis.</text>
</comment>
<dbReference type="HAMAP" id="MF_00473">
    <property type="entry name" value="G6P_isomerase"/>
    <property type="match status" value="1"/>
</dbReference>
<dbReference type="Gene3D" id="1.10.1390.10">
    <property type="match status" value="1"/>
</dbReference>
<protein>
    <recommendedName>
        <fullName evidence="7">Glucose-6-phosphate isomerase</fullName>
        <shortName evidence="7">GPI</shortName>
        <ecNumber evidence="7">5.3.1.9</ecNumber>
    </recommendedName>
    <alternativeName>
        <fullName evidence="7">Phosphoglucose isomerase</fullName>
        <shortName evidence="7">PGI</shortName>
    </alternativeName>
    <alternativeName>
        <fullName evidence="7">Phosphohexose isomerase</fullName>
        <shortName evidence="7">PHI</shortName>
    </alternativeName>
</protein>
<dbReference type="InterPro" id="IPR018189">
    <property type="entry name" value="Phosphoglucose_isomerase_CS"/>
</dbReference>
<dbReference type="Proteomes" id="UP000252182">
    <property type="component" value="Chromosome"/>
</dbReference>
<accession>A0A345D913</accession>
<dbReference type="NCBIfam" id="NF001211">
    <property type="entry name" value="PRK00179.1"/>
    <property type="match status" value="1"/>
</dbReference>
<comment type="catalytic activity">
    <reaction evidence="6 7 8">
        <text>alpha-D-glucose 6-phosphate = beta-D-fructose 6-phosphate</text>
        <dbReference type="Rhea" id="RHEA:11816"/>
        <dbReference type="ChEBI" id="CHEBI:57634"/>
        <dbReference type="ChEBI" id="CHEBI:58225"/>
        <dbReference type="EC" id="5.3.1.9"/>
    </reaction>
</comment>
<dbReference type="InterPro" id="IPR001672">
    <property type="entry name" value="G6P_Isomerase"/>
</dbReference>
<keyword evidence="7" id="KW-0963">Cytoplasm</keyword>
<dbReference type="EC" id="5.3.1.9" evidence="7"/>
<dbReference type="GO" id="GO:0004347">
    <property type="term" value="F:glucose-6-phosphate isomerase activity"/>
    <property type="evidence" value="ECO:0007669"/>
    <property type="project" value="UniProtKB-UniRule"/>
</dbReference>
<evidence type="ECO:0000256" key="4">
    <source>
        <dbReference type="ARBA" id="ARBA00023152"/>
    </source>
</evidence>
<comment type="subcellular location">
    <subcellularLocation>
        <location evidence="7">Cytoplasm</location>
    </subcellularLocation>
</comment>
<keyword evidence="3 7" id="KW-0312">Gluconeogenesis</keyword>
<dbReference type="KEGG" id="hyf:DTO96_100562"/>
<dbReference type="GO" id="GO:0006094">
    <property type="term" value="P:gluconeogenesis"/>
    <property type="evidence" value="ECO:0007669"/>
    <property type="project" value="UniProtKB-UniRule"/>
</dbReference>
<dbReference type="SUPFAM" id="SSF53697">
    <property type="entry name" value="SIS domain"/>
    <property type="match status" value="1"/>
</dbReference>
<feature type="active site" evidence="7">
    <location>
        <position position="385"/>
    </location>
</feature>
<dbReference type="RefSeq" id="WP_114562108.1">
    <property type="nucleotide sequence ID" value="NZ_CP031124.1"/>
</dbReference>
<keyword evidence="5 7" id="KW-0413">Isomerase</keyword>
<dbReference type="CDD" id="cd05016">
    <property type="entry name" value="SIS_PGI_2"/>
    <property type="match status" value="1"/>
</dbReference>
<proteinExistence type="inferred from homology"/>
<dbReference type="PANTHER" id="PTHR11469:SF1">
    <property type="entry name" value="GLUCOSE-6-PHOSPHATE ISOMERASE"/>
    <property type="match status" value="1"/>
</dbReference>
<gene>
    <name evidence="7 9" type="primary">pgi</name>
    <name evidence="9" type="ORF">DTO96_100562</name>
</gene>
<comment type="function">
    <text evidence="7">Catalyzes the reversible isomerization of glucose-6-phosphate to fructose-6-phosphate.</text>
</comment>
<dbReference type="CDD" id="cd05015">
    <property type="entry name" value="SIS_PGI_1"/>
    <property type="match status" value="1"/>
</dbReference>
<dbReference type="PROSITE" id="PS00174">
    <property type="entry name" value="P_GLUCOSE_ISOMERASE_2"/>
    <property type="match status" value="1"/>
</dbReference>
<dbReference type="PROSITE" id="PS00765">
    <property type="entry name" value="P_GLUCOSE_ISOMERASE_1"/>
    <property type="match status" value="1"/>
</dbReference>
<dbReference type="GO" id="GO:0006096">
    <property type="term" value="P:glycolytic process"/>
    <property type="evidence" value="ECO:0007669"/>
    <property type="project" value="UniProtKB-UniRule"/>
</dbReference>
<dbReference type="Pfam" id="PF00342">
    <property type="entry name" value="PGI"/>
    <property type="match status" value="1"/>
</dbReference>
<evidence type="ECO:0000256" key="7">
    <source>
        <dbReference type="HAMAP-Rule" id="MF_00473"/>
    </source>
</evidence>
<evidence type="ECO:0000256" key="8">
    <source>
        <dbReference type="RuleBase" id="RU000612"/>
    </source>
</evidence>
<dbReference type="UniPathway" id="UPA00138"/>
<comment type="similarity">
    <text evidence="2 7 8">Belongs to the GPI family.</text>
</comment>
<dbReference type="InterPro" id="IPR046348">
    <property type="entry name" value="SIS_dom_sf"/>
</dbReference>
<reference evidence="10" key="1">
    <citation type="submission" date="2018-07" db="EMBL/GenBank/DDBJ databases">
        <authorList>
            <person name="Kim H."/>
        </authorList>
    </citation>
    <scope>NUCLEOTIDE SEQUENCE [LARGE SCALE GENOMIC DNA]</scope>
    <source>
        <strain evidence="10">F02</strain>
    </source>
</reference>
<keyword evidence="4 7" id="KW-0324">Glycolysis</keyword>
<dbReference type="EMBL" id="CP031124">
    <property type="protein sequence ID" value="AXF84851.1"/>
    <property type="molecule type" value="Genomic_DNA"/>
</dbReference>
<keyword evidence="10" id="KW-1185">Reference proteome</keyword>
<evidence type="ECO:0000313" key="9">
    <source>
        <dbReference type="EMBL" id="AXF84851.1"/>
    </source>
</evidence>
<dbReference type="AlphaFoldDB" id="A0A345D913"/>
<feature type="active site" description="Proton donor" evidence="7">
    <location>
        <position position="354"/>
    </location>
</feature>
<sequence length="516" mass="56164">MSTQPVQQPAWAALTAHRTSHATTSLPALLAADSTRPERYTAQAAGIALDYSRQLIDDDILSSFEQLLEQQDMKGWQAKMFGGEAINTSENRAVLHVALRGSYNGPDANIPLEVSENQSKYFTFAEAVRSGEIKSHSGEAFTDVVNLGIGGSDLGPRLICHALADKAATPRVHFVANLDPTEMQRVLMGLNPGTTMFILSSKSYSTMETQANAEAANAWLSAHFNADAAATASIKAAHFCAVSNNVKAVSGWGISLDRCFSLPEWVGGRFSLWSAVGLSIVIAIGEKGFRELLAGAHEMDQHFLNAPVRENLPALLAILGIWNTDFLGAQTHGVISYSERLRYLPDYLQQLEMESNGKCVDRDGNAVTYATSPALFGGLGTTTQHSFFQMLHQGTHLVPLDIISISAEDNIKSYDGDTRAEDLLLFAKAQSDALAYGIEALPASLRDAWQAKPSYSHFPASRPNTRIHLEHLTPSTLGALIAMYEHKTFLQGVVWYINSFDQWGVELGKVMFGAMK</sequence>
<dbReference type="PRINTS" id="PR00662">
    <property type="entry name" value="G6PISOMERASE"/>
</dbReference>
<name>A0A345D913_9BURK</name>
<dbReference type="UniPathway" id="UPA00109">
    <property type="reaction ID" value="UER00181"/>
</dbReference>
<dbReference type="GO" id="GO:0048029">
    <property type="term" value="F:monosaccharide binding"/>
    <property type="evidence" value="ECO:0007669"/>
    <property type="project" value="TreeGrafter"/>
</dbReference>
<evidence type="ECO:0000256" key="2">
    <source>
        <dbReference type="ARBA" id="ARBA00006604"/>
    </source>
</evidence>
<dbReference type="Gene3D" id="3.40.50.10490">
    <property type="entry name" value="Glucose-6-phosphate isomerase like protein, domain 1"/>
    <property type="match status" value="2"/>
</dbReference>
<evidence type="ECO:0000256" key="1">
    <source>
        <dbReference type="ARBA" id="ARBA00004926"/>
    </source>
</evidence>
<organism evidence="9 10">
    <name type="scientific">Ephemeroptericola cinctiostellae</name>
    <dbReference type="NCBI Taxonomy" id="2268024"/>
    <lineage>
        <taxon>Bacteria</taxon>
        <taxon>Pseudomonadati</taxon>
        <taxon>Pseudomonadota</taxon>
        <taxon>Betaproteobacteria</taxon>
        <taxon>Burkholderiales</taxon>
        <taxon>Burkholderiaceae</taxon>
        <taxon>Ephemeroptericola</taxon>
    </lineage>
</organism>
<evidence type="ECO:0000256" key="3">
    <source>
        <dbReference type="ARBA" id="ARBA00022432"/>
    </source>
</evidence>
<evidence type="ECO:0000256" key="5">
    <source>
        <dbReference type="ARBA" id="ARBA00023235"/>
    </source>
</evidence>
<feature type="active site" evidence="7">
    <location>
        <position position="509"/>
    </location>
</feature>